<dbReference type="Proteomes" id="UP001602287">
    <property type="component" value="Unassembled WGS sequence"/>
</dbReference>
<organism evidence="1 2">
    <name type="scientific">Micromonospora parva</name>
    <dbReference type="NCBI Taxonomy" id="1464048"/>
    <lineage>
        <taxon>Bacteria</taxon>
        <taxon>Bacillati</taxon>
        <taxon>Actinomycetota</taxon>
        <taxon>Actinomycetes</taxon>
        <taxon>Micromonosporales</taxon>
        <taxon>Micromonosporaceae</taxon>
        <taxon>Micromonospora</taxon>
    </lineage>
</organism>
<evidence type="ECO:0000313" key="1">
    <source>
        <dbReference type="EMBL" id="MFF5199003.1"/>
    </source>
</evidence>
<comment type="caution">
    <text evidence="1">The sequence shown here is derived from an EMBL/GenBank/DDBJ whole genome shotgun (WGS) entry which is preliminary data.</text>
</comment>
<evidence type="ECO:0000313" key="2">
    <source>
        <dbReference type="Proteomes" id="UP001602287"/>
    </source>
</evidence>
<keyword evidence="2" id="KW-1185">Reference proteome</keyword>
<dbReference type="RefSeq" id="WP_358135138.1">
    <property type="nucleotide sequence ID" value="NZ_JBEZDH010000004.1"/>
</dbReference>
<proteinExistence type="predicted"/>
<gene>
    <name evidence="1" type="ORF">ACFY3B_05280</name>
</gene>
<name>A0ABW6VR11_9ACTN</name>
<protein>
    <submittedName>
        <fullName evidence="1">Uncharacterized protein</fullName>
    </submittedName>
</protein>
<sequence>MTSHAIRAGTEPASKRWLAQQFPHRAWLIGDLQRRINRAPDPIRAYAPSPDRFGQAMERTFALDLCDDPPYRDLIASLPESAKRRLLTTAGYVPTTDALDGTWRKSADHIPGARLFTVGSLLPDLDRAVHALRSATPELARQAIQAALRDRRAITAYATATRATRPVFAAFWASYTSGFRKALRGYGPVTVSLNLLDGLRIADFLAGTTIVELKTGHVDEPHHLDDLVDQVLTYALLAPLGGYPTTAVAMYLARYHVLAHYPLDTLLSRLAGEPTNTIEASRHLSALIRAEGPRRPPAVPRFEG</sequence>
<reference evidence="1 2" key="1">
    <citation type="submission" date="2024-10" db="EMBL/GenBank/DDBJ databases">
        <title>The Natural Products Discovery Center: Release of the First 8490 Sequenced Strains for Exploring Actinobacteria Biosynthetic Diversity.</title>
        <authorList>
            <person name="Kalkreuter E."/>
            <person name="Kautsar S.A."/>
            <person name="Yang D."/>
            <person name="Bader C.D."/>
            <person name="Teijaro C.N."/>
            <person name="Fluegel L."/>
            <person name="Davis C.M."/>
            <person name="Simpson J.R."/>
            <person name="Lauterbach L."/>
            <person name="Steele A.D."/>
            <person name="Gui C."/>
            <person name="Meng S."/>
            <person name="Li G."/>
            <person name="Viehrig K."/>
            <person name="Ye F."/>
            <person name="Su P."/>
            <person name="Kiefer A.F."/>
            <person name="Nichols A."/>
            <person name="Cepeda A.J."/>
            <person name="Yan W."/>
            <person name="Fan B."/>
            <person name="Jiang Y."/>
            <person name="Adhikari A."/>
            <person name="Zheng C.-J."/>
            <person name="Schuster L."/>
            <person name="Cowan T.M."/>
            <person name="Smanski M.J."/>
            <person name="Chevrette M.G."/>
            <person name="De Carvalho L.P.S."/>
            <person name="Shen B."/>
        </authorList>
    </citation>
    <scope>NUCLEOTIDE SEQUENCE [LARGE SCALE GENOMIC DNA]</scope>
    <source>
        <strain evidence="1 2">NPDC000140</strain>
    </source>
</reference>
<dbReference type="EMBL" id="JBIAZM010000002">
    <property type="protein sequence ID" value="MFF5199003.1"/>
    <property type="molecule type" value="Genomic_DNA"/>
</dbReference>
<accession>A0ABW6VR11</accession>